<reference evidence="18" key="1">
    <citation type="submission" date="2023-03" db="UniProtKB">
        <authorList>
            <consortium name="EnsemblPlants"/>
        </authorList>
    </citation>
    <scope>IDENTIFICATION</scope>
</reference>
<feature type="domain" description="ShKT" evidence="16">
    <location>
        <begin position="382"/>
        <end position="423"/>
    </location>
</feature>
<keyword evidence="8" id="KW-0223">Dioxygenase</keyword>
<dbReference type="GO" id="GO:0005506">
    <property type="term" value="F:iron ion binding"/>
    <property type="evidence" value="ECO:0007669"/>
    <property type="project" value="InterPro"/>
</dbReference>
<dbReference type="AlphaFoldDB" id="A0A9I9CXL2"/>
<evidence type="ECO:0000256" key="2">
    <source>
        <dbReference type="ARBA" id="ARBA00004648"/>
    </source>
</evidence>
<dbReference type="InterPro" id="IPR045054">
    <property type="entry name" value="P4HA-like"/>
</dbReference>
<comment type="catalytic activity">
    <reaction evidence="14">
        <text>L-prolyl-[collagen] + 2-oxoglutarate + O2 = trans-4-hydroxy-L-prolyl-[collagen] + succinate + CO2</text>
        <dbReference type="Rhea" id="RHEA:18945"/>
        <dbReference type="Rhea" id="RHEA-COMP:11676"/>
        <dbReference type="Rhea" id="RHEA-COMP:11680"/>
        <dbReference type="ChEBI" id="CHEBI:15379"/>
        <dbReference type="ChEBI" id="CHEBI:16526"/>
        <dbReference type="ChEBI" id="CHEBI:16810"/>
        <dbReference type="ChEBI" id="CHEBI:30031"/>
        <dbReference type="ChEBI" id="CHEBI:50342"/>
        <dbReference type="ChEBI" id="CHEBI:61965"/>
        <dbReference type="EC" id="1.14.11.2"/>
    </reaction>
</comment>
<keyword evidence="5 15" id="KW-0812">Transmembrane</keyword>
<evidence type="ECO:0000259" key="16">
    <source>
        <dbReference type="SMART" id="SM00254"/>
    </source>
</evidence>
<evidence type="ECO:0000256" key="1">
    <source>
        <dbReference type="ARBA" id="ARBA00001961"/>
    </source>
</evidence>
<accession>A0A9I9CXL2</accession>
<dbReference type="SMART" id="SM00702">
    <property type="entry name" value="P4Hc"/>
    <property type="match status" value="1"/>
</dbReference>
<keyword evidence="13 15" id="KW-0472">Membrane</keyword>
<comment type="similarity">
    <text evidence="3">Belongs to the P4HA family.</text>
</comment>
<keyword evidence="11" id="KW-0560">Oxidoreductase</keyword>
<name>A0A9I9CXL2_CUCME</name>
<evidence type="ECO:0000256" key="5">
    <source>
        <dbReference type="ARBA" id="ARBA00022692"/>
    </source>
</evidence>
<dbReference type="SMART" id="SM00254">
    <property type="entry name" value="ShKT"/>
    <property type="match status" value="1"/>
</dbReference>
<comment type="cofactor">
    <cofactor evidence="1">
        <name>L-ascorbate</name>
        <dbReference type="ChEBI" id="CHEBI:38290"/>
    </cofactor>
</comment>
<dbReference type="PANTHER" id="PTHR10869:SF219">
    <property type="entry name" value="OS03G0166100 PROTEIN"/>
    <property type="match status" value="1"/>
</dbReference>
<protein>
    <recommendedName>
        <fullName evidence="4">procollagen-proline 4-dioxygenase</fullName>
        <ecNumber evidence="4">1.14.11.2</ecNumber>
    </recommendedName>
</protein>
<dbReference type="Pfam" id="PF13640">
    <property type="entry name" value="2OG-FeII_Oxy_3"/>
    <property type="match status" value="1"/>
</dbReference>
<feature type="transmembrane region" description="Helical" evidence="15">
    <location>
        <begin position="61"/>
        <end position="87"/>
    </location>
</feature>
<dbReference type="PANTHER" id="PTHR10869">
    <property type="entry name" value="PROLYL 4-HYDROXYLASE ALPHA SUBUNIT"/>
    <property type="match status" value="1"/>
</dbReference>
<feature type="domain" description="Prolyl 4-hydroxylase alpha subunit" evidence="17">
    <location>
        <begin position="130"/>
        <end position="370"/>
    </location>
</feature>
<evidence type="ECO:0000256" key="12">
    <source>
        <dbReference type="ARBA" id="ARBA00023004"/>
    </source>
</evidence>
<keyword evidence="6" id="KW-0479">Metal-binding</keyword>
<evidence type="ECO:0000256" key="3">
    <source>
        <dbReference type="ARBA" id="ARBA00006511"/>
    </source>
</evidence>
<dbReference type="Gramene" id="MELO3C009905.2.1">
    <property type="protein sequence ID" value="MELO3C009905.2.1"/>
    <property type="gene ID" value="MELO3C009905.2"/>
</dbReference>
<evidence type="ECO:0000256" key="4">
    <source>
        <dbReference type="ARBA" id="ARBA00012269"/>
    </source>
</evidence>
<dbReference type="EnsemblPlants" id="MELO3C009905.2.1">
    <property type="protein sequence ID" value="MELO3C009905.2.1"/>
    <property type="gene ID" value="MELO3C009905.2"/>
</dbReference>
<feature type="transmembrane region" description="Helical" evidence="15">
    <location>
        <begin position="99"/>
        <end position="118"/>
    </location>
</feature>
<dbReference type="GO" id="GO:0004656">
    <property type="term" value="F:procollagen-proline 4-dioxygenase activity"/>
    <property type="evidence" value="ECO:0007669"/>
    <property type="project" value="UniProtKB-EC"/>
</dbReference>
<dbReference type="InterPro" id="IPR006620">
    <property type="entry name" value="Pro_4_hyd_alph"/>
</dbReference>
<evidence type="ECO:0000256" key="14">
    <source>
        <dbReference type="ARBA" id="ARBA00049169"/>
    </source>
</evidence>
<organism evidence="18">
    <name type="scientific">Cucumis melo</name>
    <name type="common">Muskmelon</name>
    <dbReference type="NCBI Taxonomy" id="3656"/>
    <lineage>
        <taxon>Eukaryota</taxon>
        <taxon>Viridiplantae</taxon>
        <taxon>Streptophyta</taxon>
        <taxon>Embryophyta</taxon>
        <taxon>Tracheophyta</taxon>
        <taxon>Spermatophyta</taxon>
        <taxon>Magnoliopsida</taxon>
        <taxon>eudicotyledons</taxon>
        <taxon>Gunneridae</taxon>
        <taxon>Pentapetalae</taxon>
        <taxon>rosids</taxon>
        <taxon>fabids</taxon>
        <taxon>Cucurbitales</taxon>
        <taxon>Cucurbitaceae</taxon>
        <taxon>Benincaseae</taxon>
        <taxon>Cucumis</taxon>
    </lineage>
</organism>
<keyword evidence="7" id="KW-0256">Endoplasmic reticulum</keyword>
<sequence length="423" mass="47947">MLFRESMQSNFPLEETSISMVINGGFAIAANPLLGSLNFFINEYEPQESNLYLPLSSPFSFFVLISIFYIHFVYVSLSLLNFWLPYLHFRYGFSISSRIFYLFPLAFTPFFSLCQPLPQNALTQQRHDENGWFRHYNRSHSCHSAFIQTQAKGKLRQSLVAAGTGESVTSKERTSTGMFLRKAQVFFQLAFDILFGLIDGRAIQESKSYVVEELLVVEFDSMVPFSSQDKIVARIESRIAAWTFLPLDNGEPIQILRYENGQKYEPHFDFFQDPGNIAIGGHRIATILMYLSDVEKGGETVFPNSPVKLSEEEKGDLSECAKVGYGVRPKLGDALLFFSMNPNVTPDATSYHGSCPVIEGEKWSATKWIHMLPIDEVWRNPACVDENDHCSAWAKAGECKKNPVYMMGSKNELGFCRLSCKVC</sequence>
<evidence type="ECO:0000256" key="13">
    <source>
        <dbReference type="ARBA" id="ARBA00023136"/>
    </source>
</evidence>
<evidence type="ECO:0000256" key="9">
    <source>
        <dbReference type="ARBA" id="ARBA00022968"/>
    </source>
</evidence>
<comment type="subcellular location">
    <subcellularLocation>
        <location evidence="2">Endoplasmic reticulum membrane</location>
        <topology evidence="2">Single-pass type II membrane protein</topology>
    </subcellularLocation>
</comment>
<dbReference type="GO" id="GO:0031418">
    <property type="term" value="F:L-ascorbic acid binding"/>
    <property type="evidence" value="ECO:0007669"/>
    <property type="project" value="InterPro"/>
</dbReference>
<evidence type="ECO:0000256" key="15">
    <source>
        <dbReference type="SAM" id="Phobius"/>
    </source>
</evidence>
<feature type="transmembrane region" description="Helical" evidence="15">
    <location>
        <begin position="21"/>
        <end position="41"/>
    </location>
</feature>
<keyword evidence="10 15" id="KW-1133">Transmembrane helix</keyword>
<evidence type="ECO:0000256" key="8">
    <source>
        <dbReference type="ARBA" id="ARBA00022964"/>
    </source>
</evidence>
<proteinExistence type="inferred from homology"/>
<evidence type="ECO:0000256" key="7">
    <source>
        <dbReference type="ARBA" id="ARBA00022824"/>
    </source>
</evidence>
<evidence type="ECO:0000259" key="17">
    <source>
        <dbReference type="SMART" id="SM00702"/>
    </source>
</evidence>
<dbReference type="EC" id="1.14.11.2" evidence="4"/>
<evidence type="ECO:0000313" key="18">
    <source>
        <dbReference type="EnsemblPlants" id="MELO3C009905.2.1"/>
    </source>
</evidence>
<dbReference type="InterPro" id="IPR003582">
    <property type="entry name" value="ShKT_dom"/>
</dbReference>
<evidence type="ECO:0000256" key="10">
    <source>
        <dbReference type="ARBA" id="ARBA00022989"/>
    </source>
</evidence>
<keyword evidence="12" id="KW-0408">Iron</keyword>
<keyword evidence="9" id="KW-0735">Signal-anchor</keyword>
<evidence type="ECO:0000256" key="11">
    <source>
        <dbReference type="ARBA" id="ARBA00023002"/>
    </source>
</evidence>
<dbReference type="InterPro" id="IPR044862">
    <property type="entry name" value="Pro_4_hyd_alph_FE2OG_OXY"/>
</dbReference>
<dbReference type="GO" id="GO:0005789">
    <property type="term" value="C:endoplasmic reticulum membrane"/>
    <property type="evidence" value="ECO:0007669"/>
    <property type="project" value="UniProtKB-SubCell"/>
</dbReference>
<evidence type="ECO:0000256" key="6">
    <source>
        <dbReference type="ARBA" id="ARBA00022723"/>
    </source>
</evidence>
<dbReference type="Gene3D" id="2.60.120.620">
    <property type="entry name" value="q2cbj1_9rhob like domain"/>
    <property type="match status" value="1"/>
</dbReference>